<dbReference type="Gene3D" id="2.70.98.70">
    <property type="match status" value="1"/>
</dbReference>
<dbReference type="AlphaFoldDB" id="A0A937XD51"/>
<dbReference type="Proteomes" id="UP000748308">
    <property type="component" value="Unassembled WGS sequence"/>
</dbReference>
<name>A0A937XD51_UNCEI</name>
<protein>
    <recommendedName>
        <fullName evidence="3">FlgD Ig-like domain-containing protein</fullName>
    </recommendedName>
</protein>
<gene>
    <name evidence="1" type="ORF">FJY75_12960</name>
</gene>
<evidence type="ECO:0000313" key="2">
    <source>
        <dbReference type="Proteomes" id="UP000748308"/>
    </source>
</evidence>
<dbReference type="Gene3D" id="1.50.10.100">
    <property type="entry name" value="Chondroitin AC/alginate lyase"/>
    <property type="match status" value="1"/>
</dbReference>
<sequence length="737" mass="80466">NHLGVIFGAVGLAALALDQDDPIFNQTARDSIAWYRQRAAARVRDYLNASFPLEGAGIEGVLYAMYGLNLALPYALATERLRTVASGYDPLPWNMRVDAPRNAYQAPTWLYCEQLPFNPCGGTPLNDTARPPNDIQPSFRAWPWLMAFSSVQYPSLAVPFFYTIYPPATIAAAVAADFDYRAPDPVSDPFDVRQVTGPDSECAAGELNSCGILLGWPEAHPYPALDPGELARGRYFPGRGITYFRTGVQMLGPDGSLDWRPDSCLITFECRQRPTWPPNFTQWTGHTQQDINHFTLFFAGQPLFYDSGYSGYGRPPSFFSSAHSLHEIRIGSGSWKGFAGNLTIGSAIGSVIGSGIGPSFAGGINTECWLSTDVVRSVRRVVVLPRPGDPAPYLLLHDDFELTSAGAVRALMQTDNRYEGGSANAPLVDGNVARWQKEEAAAVLAFLFPPEMSLSTPYLAPNDTTNWRPHWVVRAEAPGSETRRQIVSLIEPRFASDGGPELVDECFSIQTSDPEGLAYQIHSGRLTDVVAFRPYDSIENWWIYPQGYAPIEAEQATLVAVRFDGSEFSDGSVRAGLLCGRGALRFDGHLVAALSGDRASSLTFSETGVSCWVDGTVAPEYFMDLTPPAAPSDPTDRSLPEPKAAIRSGAYWLRRMPSPLRAGDRIEWHGLGGQVGIGVYDTSGRLLRSIRGSAPHGDLSLIWDGRASDGRAIPTGLYLLRVRQGESAWGRSVIVLR</sequence>
<accession>A0A937XD51</accession>
<dbReference type="Gene3D" id="2.60.40.4070">
    <property type="match status" value="1"/>
</dbReference>
<feature type="non-terminal residue" evidence="1">
    <location>
        <position position="1"/>
    </location>
</feature>
<proteinExistence type="predicted"/>
<evidence type="ECO:0008006" key="3">
    <source>
        <dbReference type="Google" id="ProtNLM"/>
    </source>
</evidence>
<dbReference type="InterPro" id="IPR008929">
    <property type="entry name" value="Chondroitin_lyas"/>
</dbReference>
<dbReference type="EMBL" id="VGIY01000472">
    <property type="protein sequence ID" value="MBM3318754.1"/>
    <property type="molecule type" value="Genomic_DNA"/>
</dbReference>
<organism evidence="1 2">
    <name type="scientific">Eiseniibacteriota bacterium</name>
    <dbReference type="NCBI Taxonomy" id="2212470"/>
    <lineage>
        <taxon>Bacteria</taxon>
        <taxon>Candidatus Eiseniibacteriota</taxon>
    </lineage>
</organism>
<comment type="caution">
    <text evidence="1">The sequence shown here is derived from an EMBL/GenBank/DDBJ whole genome shotgun (WGS) entry which is preliminary data.</text>
</comment>
<evidence type="ECO:0000313" key="1">
    <source>
        <dbReference type="EMBL" id="MBM3318754.1"/>
    </source>
</evidence>
<reference evidence="1" key="1">
    <citation type="submission" date="2019-03" db="EMBL/GenBank/DDBJ databases">
        <title>Lake Tanganyika Metagenome-Assembled Genomes (MAGs).</title>
        <authorList>
            <person name="Tran P."/>
        </authorList>
    </citation>
    <scope>NUCLEOTIDE SEQUENCE</scope>
    <source>
        <strain evidence="1">M_DeepCast_400m_m2_100</strain>
    </source>
</reference>